<dbReference type="OrthoDB" id="2339720at2"/>
<evidence type="ECO:0000313" key="1">
    <source>
        <dbReference type="EMBL" id="CRL37957.1"/>
    </source>
</evidence>
<evidence type="ECO:0000313" key="2">
    <source>
        <dbReference type="Proteomes" id="UP000049828"/>
    </source>
</evidence>
<dbReference type="RefSeq" id="WP_055039664.1">
    <property type="nucleotide sequence ID" value="NZ_CVRS01000069.1"/>
</dbReference>
<accession>A0A0M6WNU0</accession>
<sequence>MKVGAGNAEIMFQKELFPLEGFCGIHDLPKVSVLVIEEAQKVAIVSIEIVMLWDDFIEKCRKAVAEITDTPPENVWIHVTHAITTPHAPGGPRIGLGGEVTEGKEDSEEAELLKKRESYENTIMHALQKAAEEASLLKEAEMDVGTGSCDLIRGRDIETPGGWWIGIDGTGESNETMTVLGFRDTDSNLIAVLLSYGMKPCVIDNSEMEKGNRLISADAPGLCCRELENSLGTTVLYCTAAAGDRVPVKTAWYDQVGSDGKPETVDLGVQQGIAFAREIAGQMAAAAEKIIDEAKPVRVNEISHKAGAFVWETKGRIPLQPYRELTFTSDGKKDVPVEIISLGSVVLVAGKPEINAITERQLQERSHYRNTLYLSMVNGGMKYMPDLESYHRISWESQASMLMPGAAEAFVDKAIKLMEEN</sequence>
<gene>
    <name evidence="1" type="ORF">RIL183_21371</name>
</gene>
<protein>
    <submittedName>
        <fullName evidence="1">Uncharacterized protein</fullName>
    </submittedName>
</protein>
<dbReference type="AlphaFoldDB" id="A0A0M6WNU0"/>
<reference evidence="2" key="1">
    <citation type="submission" date="2015-05" db="EMBL/GenBank/DDBJ databases">
        <authorList>
            <consortium name="Pathogen Informatics"/>
        </authorList>
    </citation>
    <scope>NUCLEOTIDE SEQUENCE [LARGE SCALE GENOMIC DNA]</scope>
    <source>
        <strain evidence="2">L1-83</strain>
    </source>
</reference>
<name>A0A0M6WNU0_9FIRM</name>
<proteinExistence type="predicted"/>
<organism evidence="1 2">
    <name type="scientific">Roseburia inulinivorans</name>
    <dbReference type="NCBI Taxonomy" id="360807"/>
    <lineage>
        <taxon>Bacteria</taxon>
        <taxon>Bacillati</taxon>
        <taxon>Bacillota</taxon>
        <taxon>Clostridia</taxon>
        <taxon>Lachnospirales</taxon>
        <taxon>Lachnospiraceae</taxon>
        <taxon>Roseburia</taxon>
    </lineage>
</organism>
<dbReference type="EMBL" id="CVRS01000069">
    <property type="protein sequence ID" value="CRL37957.1"/>
    <property type="molecule type" value="Genomic_DNA"/>
</dbReference>
<keyword evidence="2" id="KW-1185">Reference proteome</keyword>
<dbReference type="Proteomes" id="UP000049828">
    <property type="component" value="Unassembled WGS sequence"/>
</dbReference>